<proteinExistence type="predicted"/>
<reference evidence="1" key="1">
    <citation type="journal article" date="2020" name="Stud. Mycol.">
        <title>101 Dothideomycetes genomes: a test case for predicting lifestyles and emergence of pathogens.</title>
        <authorList>
            <person name="Haridas S."/>
            <person name="Albert R."/>
            <person name="Binder M."/>
            <person name="Bloem J."/>
            <person name="Labutti K."/>
            <person name="Salamov A."/>
            <person name="Andreopoulos B."/>
            <person name="Baker S."/>
            <person name="Barry K."/>
            <person name="Bills G."/>
            <person name="Bluhm B."/>
            <person name="Cannon C."/>
            <person name="Castanera R."/>
            <person name="Culley D."/>
            <person name="Daum C."/>
            <person name="Ezra D."/>
            <person name="Gonzalez J."/>
            <person name="Henrissat B."/>
            <person name="Kuo A."/>
            <person name="Liang C."/>
            <person name="Lipzen A."/>
            <person name="Lutzoni F."/>
            <person name="Magnuson J."/>
            <person name="Mondo S."/>
            <person name="Nolan M."/>
            <person name="Ohm R."/>
            <person name="Pangilinan J."/>
            <person name="Park H.-J."/>
            <person name="Ramirez L."/>
            <person name="Alfaro M."/>
            <person name="Sun H."/>
            <person name="Tritt A."/>
            <person name="Yoshinaga Y."/>
            <person name="Zwiers L.-H."/>
            <person name="Turgeon B."/>
            <person name="Goodwin S."/>
            <person name="Spatafora J."/>
            <person name="Crous P."/>
            <person name="Grigoriev I."/>
        </authorList>
    </citation>
    <scope>NUCLEOTIDE SEQUENCE</scope>
    <source>
        <strain evidence="1">ATCC 200398</strain>
    </source>
</reference>
<evidence type="ECO:0000313" key="2">
    <source>
        <dbReference type="Proteomes" id="UP000799755"/>
    </source>
</evidence>
<accession>A0ACB6QZW3</accession>
<name>A0ACB6QZW3_9PLEO</name>
<comment type="caution">
    <text evidence="1">The sequence shown here is derived from an EMBL/GenBank/DDBJ whole genome shotgun (WGS) entry which is preliminary data.</text>
</comment>
<gene>
    <name evidence="1" type="ORF">BDR25DRAFT_14644</name>
</gene>
<protein>
    <submittedName>
        <fullName evidence="1">Uncharacterized protein</fullName>
    </submittedName>
</protein>
<dbReference type="EMBL" id="MU003502">
    <property type="protein sequence ID" value="KAF2472471.1"/>
    <property type="molecule type" value="Genomic_DNA"/>
</dbReference>
<dbReference type="Proteomes" id="UP000799755">
    <property type="component" value="Unassembled WGS sequence"/>
</dbReference>
<evidence type="ECO:0000313" key="1">
    <source>
        <dbReference type="EMBL" id="KAF2472471.1"/>
    </source>
</evidence>
<keyword evidence="2" id="KW-1185">Reference proteome</keyword>
<sequence length="105" mass="11617">MASPVASCLTSAIIYPHHVLSGRPASVNRRAVALLVMRRRRHVVKSSGTHQFTGHHRLMAHWKPARGKQRAKRAWITSAILAYWLVRLSNIVAFAGPASAITAKM</sequence>
<organism evidence="1 2">
    <name type="scientific">Lindgomyces ingoldianus</name>
    <dbReference type="NCBI Taxonomy" id="673940"/>
    <lineage>
        <taxon>Eukaryota</taxon>
        <taxon>Fungi</taxon>
        <taxon>Dikarya</taxon>
        <taxon>Ascomycota</taxon>
        <taxon>Pezizomycotina</taxon>
        <taxon>Dothideomycetes</taxon>
        <taxon>Pleosporomycetidae</taxon>
        <taxon>Pleosporales</taxon>
        <taxon>Lindgomycetaceae</taxon>
        <taxon>Lindgomyces</taxon>
    </lineage>
</organism>